<protein>
    <submittedName>
        <fullName evidence="1">Uncharacterized protein</fullName>
    </submittedName>
</protein>
<accession>A0A6J5MZB7</accession>
<gene>
    <name evidence="1" type="ORF">UFOVP595_62</name>
</gene>
<proteinExistence type="predicted"/>
<organism evidence="1">
    <name type="scientific">uncultured Caudovirales phage</name>
    <dbReference type="NCBI Taxonomy" id="2100421"/>
    <lineage>
        <taxon>Viruses</taxon>
        <taxon>Duplodnaviria</taxon>
        <taxon>Heunggongvirae</taxon>
        <taxon>Uroviricota</taxon>
        <taxon>Caudoviricetes</taxon>
        <taxon>Peduoviridae</taxon>
        <taxon>Maltschvirus</taxon>
        <taxon>Maltschvirus maltsch</taxon>
    </lineage>
</organism>
<name>A0A6J5MZB7_9CAUD</name>
<dbReference type="EMBL" id="LR796568">
    <property type="protein sequence ID" value="CAB4152214.1"/>
    <property type="molecule type" value="Genomic_DNA"/>
</dbReference>
<reference evidence="1" key="1">
    <citation type="submission" date="2020-04" db="EMBL/GenBank/DDBJ databases">
        <authorList>
            <person name="Chiriac C."/>
            <person name="Salcher M."/>
            <person name="Ghai R."/>
            <person name="Kavagutti S V."/>
        </authorList>
    </citation>
    <scope>NUCLEOTIDE SEQUENCE</scope>
</reference>
<evidence type="ECO:0000313" key="1">
    <source>
        <dbReference type="EMBL" id="CAB4152214.1"/>
    </source>
</evidence>
<feature type="non-terminal residue" evidence="1">
    <location>
        <position position="46"/>
    </location>
</feature>
<sequence>MEKVQQLQILHGAFDLAVQKGAFKLNECEAILDALKAFANDIAEEE</sequence>